<dbReference type="SMART" id="SM00116">
    <property type="entry name" value="CBS"/>
    <property type="match status" value="4"/>
</dbReference>
<dbReference type="InterPro" id="IPR051257">
    <property type="entry name" value="Diverse_CBS-Domain"/>
</dbReference>
<dbReference type="SUPFAM" id="SSF54631">
    <property type="entry name" value="CBS-domain pair"/>
    <property type="match status" value="2"/>
</dbReference>
<dbReference type="InterPro" id="IPR011322">
    <property type="entry name" value="N-reg_PII-like_a/b"/>
</dbReference>
<dbReference type="SUPFAM" id="SSF54913">
    <property type="entry name" value="GlnB-like"/>
    <property type="match status" value="1"/>
</dbReference>
<dbReference type="PANTHER" id="PTHR43080">
    <property type="entry name" value="CBS DOMAIN-CONTAINING PROTEIN CBSX3, MITOCHONDRIAL"/>
    <property type="match status" value="1"/>
</dbReference>
<dbReference type="PANTHER" id="PTHR43080:SF2">
    <property type="entry name" value="CBS DOMAIN-CONTAINING PROTEIN"/>
    <property type="match status" value="1"/>
</dbReference>
<evidence type="ECO:0000256" key="2">
    <source>
        <dbReference type="ARBA" id="ARBA00023122"/>
    </source>
</evidence>
<sequence length="428" mass="48238">MLEYKAIEIFTSEEVRWQGKPLSEAIIQFVSGLKIAARCMVTRGTDGCYESGEIATRKLEVLSYNMPVRIHVILPAGELERVLPDIDKMVTDGIVVVHHLDVVSHKIRTRLIPQQVKVRDVMTANPRTVTPSTPLDEVVRLLLSSIFTGLPVVDQANRPVGVISQGNLIYRAGMPLRLCLLAESDQNRLEEFLSSISSKTAAEIMTSPAVCIEEDRQLTEAVNLMLQKGLKRLPVVDAGGKLVGILSRMDLFRTIMKESPDWQTFRNLNIQIENLHSVSDIMRRDIHTVTPDTAIDEVIRIIDSNDIQRVAVVDEKGRYLGLISDEDLLMAFSDQRAGLWDYVVSKMSFTEAGRKHKEFLDHMRAKTASEVMSTRHITVREDAPIEEAIRIMTENNLKRLPVLDSQGFYKGMVSRESLLRTGFTQCKI</sequence>
<protein>
    <recommendedName>
        <fullName evidence="4">CBS domain-containing protein</fullName>
    </recommendedName>
</protein>
<gene>
    <name evidence="5" type="ORF">DAMNIGENAA_30080</name>
</gene>
<dbReference type="Proteomes" id="UP001144372">
    <property type="component" value="Unassembled WGS sequence"/>
</dbReference>
<evidence type="ECO:0000256" key="3">
    <source>
        <dbReference type="PROSITE-ProRule" id="PRU00703"/>
    </source>
</evidence>
<dbReference type="EMBL" id="BSDR01000001">
    <property type="protein sequence ID" value="GLI35575.1"/>
    <property type="molecule type" value="Genomic_DNA"/>
</dbReference>
<keyword evidence="6" id="KW-1185">Reference proteome</keyword>
<dbReference type="Pfam" id="PF00571">
    <property type="entry name" value="CBS"/>
    <property type="match status" value="4"/>
</dbReference>
<dbReference type="CDD" id="cd04586">
    <property type="entry name" value="CBS_pair_BON_assoc"/>
    <property type="match status" value="1"/>
</dbReference>
<name>A0A9W6FVB9_9BACT</name>
<comment type="similarity">
    <text evidence="1">Belongs to the UPF0166 family.</text>
</comment>
<reference evidence="5" key="1">
    <citation type="submission" date="2022-12" db="EMBL/GenBank/DDBJ databases">
        <title>Reference genome sequencing for broad-spectrum identification of bacterial and archaeal isolates by mass spectrometry.</title>
        <authorList>
            <person name="Sekiguchi Y."/>
            <person name="Tourlousse D.M."/>
        </authorList>
    </citation>
    <scope>NUCLEOTIDE SEQUENCE</scope>
    <source>
        <strain evidence="5">ASRB1</strain>
    </source>
</reference>
<dbReference type="InterPro" id="IPR015867">
    <property type="entry name" value="N-reg_PII/ATP_PRibTrfase_C"/>
</dbReference>
<comment type="caution">
    <text evidence="5">The sequence shown here is derived from an EMBL/GenBank/DDBJ whole genome shotgun (WGS) entry which is preliminary data.</text>
</comment>
<evidence type="ECO:0000259" key="4">
    <source>
        <dbReference type="PROSITE" id="PS51371"/>
    </source>
</evidence>
<dbReference type="Gene3D" id="3.30.70.120">
    <property type="match status" value="1"/>
</dbReference>
<accession>A0A9W6FVB9</accession>
<dbReference type="Gene3D" id="3.10.580.10">
    <property type="entry name" value="CBS-domain"/>
    <property type="match status" value="2"/>
</dbReference>
<dbReference type="InterPro" id="IPR003793">
    <property type="entry name" value="UPF0166"/>
</dbReference>
<organism evidence="5 6">
    <name type="scientific">Desulforhabdus amnigena</name>
    <dbReference type="NCBI Taxonomy" id="40218"/>
    <lineage>
        <taxon>Bacteria</taxon>
        <taxon>Pseudomonadati</taxon>
        <taxon>Thermodesulfobacteriota</taxon>
        <taxon>Syntrophobacteria</taxon>
        <taxon>Syntrophobacterales</taxon>
        <taxon>Syntrophobacteraceae</taxon>
        <taxon>Desulforhabdus</taxon>
    </lineage>
</organism>
<dbReference type="InterPro" id="IPR000644">
    <property type="entry name" value="CBS_dom"/>
</dbReference>
<proteinExistence type="inferred from homology"/>
<feature type="domain" description="CBS" evidence="4">
    <location>
        <begin position="205"/>
        <end position="261"/>
    </location>
</feature>
<dbReference type="AlphaFoldDB" id="A0A9W6FVB9"/>
<keyword evidence="2 3" id="KW-0129">CBS domain</keyword>
<feature type="domain" description="CBS" evidence="4">
    <location>
        <begin position="282"/>
        <end position="338"/>
    </location>
</feature>
<evidence type="ECO:0000313" key="6">
    <source>
        <dbReference type="Proteomes" id="UP001144372"/>
    </source>
</evidence>
<dbReference type="InterPro" id="IPR046342">
    <property type="entry name" value="CBS_dom_sf"/>
</dbReference>
<evidence type="ECO:0000313" key="5">
    <source>
        <dbReference type="EMBL" id="GLI35575.1"/>
    </source>
</evidence>
<dbReference type="Pfam" id="PF02641">
    <property type="entry name" value="DUF190"/>
    <property type="match status" value="1"/>
</dbReference>
<feature type="domain" description="CBS" evidence="4">
    <location>
        <begin position="372"/>
        <end position="428"/>
    </location>
</feature>
<feature type="domain" description="CBS" evidence="4">
    <location>
        <begin position="122"/>
        <end position="178"/>
    </location>
</feature>
<dbReference type="RefSeq" id="WP_281795532.1">
    <property type="nucleotide sequence ID" value="NZ_BSDR01000001.1"/>
</dbReference>
<evidence type="ECO:0000256" key="1">
    <source>
        <dbReference type="ARBA" id="ARBA00010554"/>
    </source>
</evidence>
<dbReference type="PROSITE" id="PS51371">
    <property type="entry name" value="CBS"/>
    <property type="match status" value="4"/>
</dbReference>